<evidence type="ECO:0000256" key="4">
    <source>
        <dbReference type="ARBA" id="ARBA00022989"/>
    </source>
</evidence>
<keyword evidence="5 7" id="KW-0472">Membrane</keyword>
<evidence type="ECO:0000256" key="2">
    <source>
        <dbReference type="ARBA" id="ARBA00010265"/>
    </source>
</evidence>
<dbReference type="InterPro" id="IPR005498">
    <property type="entry name" value="T4SS_VirB10/TraB/TrbI"/>
</dbReference>
<keyword evidence="3 7" id="KW-0812">Transmembrane</keyword>
<evidence type="ECO:0000256" key="5">
    <source>
        <dbReference type="ARBA" id="ARBA00023136"/>
    </source>
</evidence>
<feature type="region of interest" description="Disordered" evidence="6">
    <location>
        <begin position="59"/>
        <end position="83"/>
    </location>
</feature>
<evidence type="ECO:0000256" key="7">
    <source>
        <dbReference type="SAM" id="Phobius"/>
    </source>
</evidence>
<accession>A0A437JTZ9</accession>
<dbReference type="Proteomes" id="UP000288178">
    <property type="component" value="Unassembled WGS sequence"/>
</dbReference>
<organism evidence="8 9">
    <name type="scientific">Rubrivivax albus</name>
    <dbReference type="NCBI Taxonomy" id="2499835"/>
    <lineage>
        <taxon>Bacteria</taxon>
        <taxon>Pseudomonadati</taxon>
        <taxon>Pseudomonadota</taxon>
        <taxon>Betaproteobacteria</taxon>
        <taxon>Burkholderiales</taxon>
        <taxon>Sphaerotilaceae</taxon>
        <taxon>Rubrivivax</taxon>
    </lineage>
</organism>
<dbReference type="OrthoDB" id="9766860at2"/>
<feature type="region of interest" description="Disordered" evidence="6">
    <location>
        <begin position="1"/>
        <end position="21"/>
    </location>
</feature>
<evidence type="ECO:0000256" key="1">
    <source>
        <dbReference type="ARBA" id="ARBA00004167"/>
    </source>
</evidence>
<dbReference type="InterPro" id="IPR042217">
    <property type="entry name" value="T4SS_VirB10/TrbI"/>
</dbReference>
<protein>
    <submittedName>
        <fullName evidence="8">Type IV secretion system protein VirB10</fullName>
    </submittedName>
</protein>
<evidence type="ECO:0000313" key="9">
    <source>
        <dbReference type="Proteomes" id="UP000288178"/>
    </source>
</evidence>
<dbReference type="GO" id="GO:0016020">
    <property type="term" value="C:membrane"/>
    <property type="evidence" value="ECO:0007669"/>
    <property type="project" value="UniProtKB-SubCell"/>
</dbReference>
<proteinExistence type="inferred from homology"/>
<feature type="compositionally biased region" description="Polar residues" evidence="6">
    <location>
        <begin position="68"/>
        <end position="79"/>
    </location>
</feature>
<comment type="subcellular location">
    <subcellularLocation>
        <location evidence="1">Membrane</location>
        <topology evidence="1">Single-pass membrane protein</topology>
    </subcellularLocation>
</comment>
<dbReference type="AlphaFoldDB" id="A0A437JTZ9"/>
<dbReference type="CDD" id="cd16429">
    <property type="entry name" value="VirB10"/>
    <property type="match status" value="1"/>
</dbReference>
<name>A0A437JTZ9_9BURK</name>
<sequence length="428" mass="45054">MNEPHTLGEAPLALDGETGLPDLTQPRRHGIAWKGILAVVMAAGSLATVAVLSLQKSLRPDASEENTPRQAQRPTSSGTEPRRLDLSAAHATTASAPAYRVPAIEPLPDDAALPAPIDVHMDGERGNAAKRRSKAVSPVDAPPIVPLAGGTVPADRTSAPTSPDMLEGTRQNLQRYQQQLQGTLDKLLAPRAASPDPEPNPADPHAGPALPTVLFGGQLSASSTPRAQAAQLHRRSLLLPKGTAFTCVLKTRIISAASGLVSCQTQRNLYGDDGRVLLAERGSHLDGEYRIGSVRPGMVRIPVLWTRLRTPEGVTVALDSPGTGPLGEAGIDGHVDRRWGERIGAAMLLSVIDDSVKLVIQQQSASSDGDTVILPSTTANTSRLAEKVLESTINIPPLIYQNQGAIVGVLVARDLDFSPVYALEATAP</sequence>
<feature type="region of interest" description="Disordered" evidence="6">
    <location>
        <begin position="132"/>
        <end position="164"/>
    </location>
</feature>
<feature type="transmembrane region" description="Helical" evidence="7">
    <location>
        <begin position="31"/>
        <end position="54"/>
    </location>
</feature>
<evidence type="ECO:0000313" key="8">
    <source>
        <dbReference type="EMBL" id="RVT50758.1"/>
    </source>
</evidence>
<keyword evidence="9" id="KW-1185">Reference proteome</keyword>
<dbReference type="Pfam" id="PF03743">
    <property type="entry name" value="TrbI"/>
    <property type="match status" value="1"/>
</dbReference>
<reference evidence="8 9" key="1">
    <citation type="submission" date="2019-01" db="EMBL/GenBank/DDBJ databases">
        <authorList>
            <person name="Chen W.-M."/>
        </authorList>
    </citation>
    <scope>NUCLEOTIDE SEQUENCE [LARGE SCALE GENOMIC DNA]</scope>
    <source>
        <strain evidence="8 9">ICH-3</strain>
    </source>
</reference>
<keyword evidence="4 7" id="KW-1133">Transmembrane helix</keyword>
<feature type="region of interest" description="Disordered" evidence="6">
    <location>
        <begin position="190"/>
        <end position="212"/>
    </location>
</feature>
<evidence type="ECO:0000256" key="3">
    <source>
        <dbReference type="ARBA" id="ARBA00022692"/>
    </source>
</evidence>
<comment type="similarity">
    <text evidence="2">Belongs to the TrbI/VirB10 family.</text>
</comment>
<evidence type="ECO:0000256" key="6">
    <source>
        <dbReference type="SAM" id="MobiDB-lite"/>
    </source>
</evidence>
<gene>
    <name evidence="8" type="ORF">ENE75_13135</name>
</gene>
<comment type="caution">
    <text evidence="8">The sequence shown here is derived from an EMBL/GenBank/DDBJ whole genome shotgun (WGS) entry which is preliminary data.</text>
</comment>
<dbReference type="RefSeq" id="WP_128198784.1">
    <property type="nucleotide sequence ID" value="NZ_SACT01000004.1"/>
</dbReference>
<dbReference type="Gene3D" id="2.40.128.260">
    <property type="entry name" value="Type IV secretion system, VirB10/TraB/TrbI"/>
    <property type="match status" value="2"/>
</dbReference>
<dbReference type="EMBL" id="SACT01000004">
    <property type="protein sequence ID" value="RVT50758.1"/>
    <property type="molecule type" value="Genomic_DNA"/>
</dbReference>